<accession>A0ABR2UM16</accession>
<comment type="caution">
    <text evidence="1">The sequence shown here is derived from an EMBL/GenBank/DDBJ whole genome shotgun (WGS) entry which is preliminary data.</text>
</comment>
<dbReference type="EMBL" id="JARVKF010000413">
    <property type="protein sequence ID" value="KAK9415684.1"/>
    <property type="molecule type" value="Genomic_DNA"/>
</dbReference>
<proteinExistence type="predicted"/>
<gene>
    <name evidence="1" type="ORF">SUNI508_10162</name>
</gene>
<organism evidence="1 2">
    <name type="scientific">Seiridium unicorne</name>
    <dbReference type="NCBI Taxonomy" id="138068"/>
    <lineage>
        <taxon>Eukaryota</taxon>
        <taxon>Fungi</taxon>
        <taxon>Dikarya</taxon>
        <taxon>Ascomycota</taxon>
        <taxon>Pezizomycotina</taxon>
        <taxon>Sordariomycetes</taxon>
        <taxon>Xylariomycetidae</taxon>
        <taxon>Amphisphaeriales</taxon>
        <taxon>Sporocadaceae</taxon>
        <taxon>Seiridium</taxon>
    </lineage>
</organism>
<dbReference type="Proteomes" id="UP001408356">
    <property type="component" value="Unassembled WGS sequence"/>
</dbReference>
<protein>
    <submittedName>
        <fullName evidence="1">Uncharacterized protein</fullName>
    </submittedName>
</protein>
<name>A0ABR2UM16_9PEZI</name>
<evidence type="ECO:0000313" key="1">
    <source>
        <dbReference type="EMBL" id="KAK9415684.1"/>
    </source>
</evidence>
<keyword evidence="2" id="KW-1185">Reference proteome</keyword>
<sequence length="131" mass="14528">MFKRDRPYSESESETWCNGVGFAGPYYYNLWWKLQEHVGASEYLDAHFEFHEGAGGDSFCDMLESILDSLAASAPEFAVADIELGEAAKVGCGCAEGNEECLVKSNENKRAILFDWYSMQGNACVLSGQEE</sequence>
<evidence type="ECO:0000313" key="2">
    <source>
        <dbReference type="Proteomes" id="UP001408356"/>
    </source>
</evidence>
<reference evidence="1 2" key="1">
    <citation type="journal article" date="2024" name="J. Plant Pathol.">
        <title>Sequence and assembly of the genome of Seiridium unicorne, isolate CBS 538.82, causal agent of cypress canker disease.</title>
        <authorList>
            <person name="Scali E."/>
            <person name="Rocca G.D."/>
            <person name="Danti R."/>
            <person name="Garbelotto M."/>
            <person name="Barberini S."/>
            <person name="Baroncelli R."/>
            <person name="Emiliani G."/>
        </authorList>
    </citation>
    <scope>NUCLEOTIDE SEQUENCE [LARGE SCALE GENOMIC DNA]</scope>
    <source>
        <strain evidence="1 2">BM-138-508</strain>
    </source>
</reference>